<dbReference type="AlphaFoldDB" id="A0A9X2BM44"/>
<proteinExistence type="predicted"/>
<comment type="caution">
    <text evidence="1">The sequence shown here is derived from an EMBL/GenBank/DDBJ whole genome shotgun (WGS) entry which is preliminary data.</text>
</comment>
<dbReference type="RefSeq" id="WP_248429259.1">
    <property type="nucleotide sequence ID" value="NZ_JALNUB010000013.1"/>
</dbReference>
<reference evidence="1" key="1">
    <citation type="submission" date="2022-04" db="EMBL/GenBank/DDBJ databases">
        <title>Flavobacterium pygoscelis sp. nov. isolated from Chinstrap chick (Pygoscelis antarcticus).</title>
        <authorList>
            <person name="Irgang R."/>
            <person name="Poblete-Morales M."/>
            <person name="Avendano-Herrera R."/>
        </authorList>
    </citation>
    <scope>NUCLEOTIDE SEQUENCE</scope>
    <source>
        <strain evidence="1">I-SCBP12n</strain>
    </source>
</reference>
<sequence>MKAIGIQYNDNNDNGEILDLKVSVVRDASGQIASGLVIGNTLEQNKASILIAHQGEFKFNPDLGVGLGDIALSSDYLEYRHKIREHFAKDGLVVETLDLFENKPLKIVANYE</sequence>
<evidence type="ECO:0000313" key="1">
    <source>
        <dbReference type="EMBL" id="MCK8143214.1"/>
    </source>
</evidence>
<evidence type="ECO:0000313" key="2">
    <source>
        <dbReference type="Proteomes" id="UP001139260"/>
    </source>
</evidence>
<protein>
    <submittedName>
        <fullName evidence="1">Uncharacterized protein</fullName>
    </submittedName>
</protein>
<keyword evidence="2" id="KW-1185">Reference proteome</keyword>
<name>A0A9X2BM44_9FLAO</name>
<dbReference type="Proteomes" id="UP001139260">
    <property type="component" value="Unassembled WGS sequence"/>
</dbReference>
<organism evidence="1 2">
    <name type="scientific">Flavobacterium pygoscelis</name>
    <dbReference type="NCBI Taxonomy" id="2893176"/>
    <lineage>
        <taxon>Bacteria</taxon>
        <taxon>Pseudomonadati</taxon>
        <taxon>Bacteroidota</taxon>
        <taxon>Flavobacteriia</taxon>
        <taxon>Flavobacteriales</taxon>
        <taxon>Flavobacteriaceae</taxon>
        <taxon>Flavobacterium</taxon>
    </lineage>
</organism>
<gene>
    <name evidence="1" type="ORF">MW871_15090</name>
</gene>
<dbReference type="EMBL" id="JALNUB010000013">
    <property type="protein sequence ID" value="MCK8143214.1"/>
    <property type="molecule type" value="Genomic_DNA"/>
</dbReference>
<accession>A0A9X2BM44</accession>